<dbReference type="PANTHER" id="PTHR39426:SF1">
    <property type="entry name" value="HOMOLOGY TO DEATH-ON-CURING PROTEIN OF PHAGE P1"/>
    <property type="match status" value="1"/>
</dbReference>
<evidence type="ECO:0000313" key="2">
    <source>
        <dbReference type="EMBL" id="MDF8264768.1"/>
    </source>
</evidence>
<dbReference type="SUPFAM" id="SSF140931">
    <property type="entry name" value="Fic-like"/>
    <property type="match status" value="1"/>
</dbReference>
<gene>
    <name evidence="2" type="ORF">P4R38_10975</name>
</gene>
<dbReference type="Proteomes" id="UP001528912">
    <property type="component" value="Unassembled WGS sequence"/>
</dbReference>
<dbReference type="Gene3D" id="1.20.120.1870">
    <property type="entry name" value="Fic/DOC protein, Fido domain"/>
    <property type="match status" value="1"/>
</dbReference>
<evidence type="ECO:0000259" key="1">
    <source>
        <dbReference type="PROSITE" id="PS51459"/>
    </source>
</evidence>
<feature type="domain" description="Fido" evidence="1">
    <location>
        <begin position="1"/>
        <end position="122"/>
    </location>
</feature>
<dbReference type="InterPro" id="IPR006440">
    <property type="entry name" value="Doc"/>
</dbReference>
<accession>A0ABT6C756</accession>
<dbReference type="InterPro" id="IPR036597">
    <property type="entry name" value="Fido-like_dom_sf"/>
</dbReference>
<sequence>MRYPTQRDVIAVLVAVGVEAQVRDAGLLASALARPCATVFGEDAYPDPWVKAAALMHSLQRNHPFVDGNKRAGWNTAWTFIEVNGIGELDPDFDVDAAEQLVLAVATGRTEDVEQIARVLRGFAVDP</sequence>
<comment type="caution">
    <text evidence="2">The sequence shown here is derived from an EMBL/GenBank/DDBJ whole genome shotgun (WGS) entry which is preliminary data.</text>
</comment>
<dbReference type="InterPro" id="IPR003812">
    <property type="entry name" value="Fido"/>
</dbReference>
<proteinExistence type="predicted"/>
<dbReference type="InterPro" id="IPR053737">
    <property type="entry name" value="Type_II_TA_Toxin"/>
</dbReference>
<name>A0ABT6C756_9MICO</name>
<protein>
    <submittedName>
        <fullName evidence="2">Fic family protein</fullName>
    </submittedName>
</protein>
<reference evidence="2 3" key="1">
    <citation type="submission" date="2023-03" db="EMBL/GenBank/DDBJ databases">
        <title>YIM 133296 draft genome.</title>
        <authorList>
            <person name="Xiong L."/>
        </authorList>
    </citation>
    <scope>NUCLEOTIDE SEQUENCE [LARGE SCALE GENOMIC DNA]</scope>
    <source>
        <strain evidence="2 3">YIM 133296</strain>
    </source>
</reference>
<evidence type="ECO:0000313" key="3">
    <source>
        <dbReference type="Proteomes" id="UP001528912"/>
    </source>
</evidence>
<keyword evidence="3" id="KW-1185">Reference proteome</keyword>
<dbReference type="PROSITE" id="PS51459">
    <property type="entry name" value="FIDO"/>
    <property type="match status" value="1"/>
</dbReference>
<dbReference type="EMBL" id="JAROAV010000028">
    <property type="protein sequence ID" value="MDF8264768.1"/>
    <property type="molecule type" value="Genomic_DNA"/>
</dbReference>
<organism evidence="2 3">
    <name type="scientific">Luteipulveratus flavus</name>
    <dbReference type="NCBI Taxonomy" id="3031728"/>
    <lineage>
        <taxon>Bacteria</taxon>
        <taxon>Bacillati</taxon>
        <taxon>Actinomycetota</taxon>
        <taxon>Actinomycetes</taxon>
        <taxon>Micrococcales</taxon>
        <taxon>Dermacoccaceae</taxon>
        <taxon>Luteipulveratus</taxon>
    </lineage>
</organism>
<dbReference type="RefSeq" id="WP_277192159.1">
    <property type="nucleotide sequence ID" value="NZ_JAROAV010000028.1"/>
</dbReference>
<dbReference type="Pfam" id="PF02661">
    <property type="entry name" value="Fic"/>
    <property type="match status" value="1"/>
</dbReference>
<dbReference type="PANTHER" id="PTHR39426">
    <property type="entry name" value="HOMOLOGY TO DEATH-ON-CURING PROTEIN OF PHAGE P1"/>
    <property type="match status" value="1"/>
</dbReference>